<dbReference type="InterPro" id="IPR019793">
    <property type="entry name" value="Peroxidases_heam-ligand_BS"/>
</dbReference>
<proteinExistence type="inferred from homology"/>
<keyword evidence="20" id="KW-0812">Transmembrane</keyword>
<evidence type="ECO:0000256" key="19">
    <source>
        <dbReference type="SAM" id="MobiDB-lite"/>
    </source>
</evidence>
<evidence type="ECO:0000256" key="20">
    <source>
        <dbReference type="SAM" id="Phobius"/>
    </source>
</evidence>
<dbReference type="GO" id="GO:0042744">
    <property type="term" value="P:hydrogen peroxide catabolic process"/>
    <property type="evidence" value="ECO:0007669"/>
    <property type="project" value="UniProtKB-KW"/>
</dbReference>
<evidence type="ECO:0000256" key="15">
    <source>
        <dbReference type="PIRSR" id="PIRSR601621-2"/>
    </source>
</evidence>
<dbReference type="GO" id="GO:0020037">
    <property type="term" value="F:heme binding"/>
    <property type="evidence" value="ECO:0007669"/>
    <property type="project" value="UniProtKB-UniRule"/>
</dbReference>
<dbReference type="EMBL" id="JAACJP010000019">
    <property type="protein sequence ID" value="KAF5378509.1"/>
    <property type="molecule type" value="Genomic_DNA"/>
</dbReference>
<feature type="binding site" evidence="15">
    <location>
        <position position="70"/>
    </location>
    <ligand>
        <name>Ca(2+)</name>
        <dbReference type="ChEBI" id="CHEBI:29108"/>
        <label>1</label>
    </ligand>
</feature>
<evidence type="ECO:0000256" key="8">
    <source>
        <dbReference type="ARBA" id="ARBA00022837"/>
    </source>
</evidence>
<feature type="region of interest" description="Disordered" evidence="19">
    <location>
        <begin position="340"/>
        <end position="359"/>
    </location>
</feature>
<feature type="binding site" evidence="15">
    <location>
        <position position="199"/>
    </location>
    <ligand>
        <name>Ca(2+)</name>
        <dbReference type="ChEBI" id="CHEBI:29108"/>
        <label>2</label>
    </ligand>
</feature>
<keyword evidence="11 17" id="KW-1015">Disulfide bond</keyword>
<comment type="cofactor">
    <cofactor evidence="15">
        <name>heme b</name>
        <dbReference type="ChEBI" id="CHEBI:60344"/>
    </cofactor>
    <text evidence="15">Binds 1 heme b (iron(II)-protoporphyrin IX) group per subunit.</text>
</comment>
<dbReference type="OrthoDB" id="2113341at2759"/>
<evidence type="ECO:0000256" key="10">
    <source>
        <dbReference type="ARBA" id="ARBA00023004"/>
    </source>
</evidence>
<organism evidence="22 23">
    <name type="scientific">Tricholomella constricta</name>
    <dbReference type="NCBI Taxonomy" id="117010"/>
    <lineage>
        <taxon>Eukaryota</taxon>
        <taxon>Fungi</taxon>
        <taxon>Dikarya</taxon>
        <taxon>Basidiomycota</taxon>
        <taxon>Agaricomycotina</taxon>
        <taxon>Agaricomycetes</taxon>
        <taxon>Agaricomycetidae</taxon>
        <taxon>Agaricales</taxon>
        <taxon>Tricholomatineae</taxon>
        <taxon>Lyophyllaceae</taxon>
        <taxon>Tricholomella</taxon>
    </lineage>
</organism>
<feature type="transmembrane region" description="Helical" evidence="20">
    <location>
        <begin position="679"/>
        <end position="700"/>
    </location>
</feature>
<dbReference type="GO" id="GO:0034599">
    <property type="term" value="P:cellular response to oxidative stress"/>
    <property type="evidence" value="ECO:0007669"/>
    <property type="project" value="InterPro"/>
</dbReference>
<dbReference type="Gene3D" id="1.10.520.10">
    <property type="match status" value="1"/>
</dbReference>
<evidence type="ECO:0000256" key="1">
    <source>
        <dbReference type="ARBA" id="ARBA00004613"/>
    </source>
</evidence>
<evidence type="ECO:0000256" key="7">
    <source>
        <dbReference type="ARBA" id="ARBA00022729"/>
    </source>
</evidence>
<feature type="disulfide bond" evidence="17">
    <location>
        <begin position="56"/>
        <end position="143"/>
    </location>
</feature>
<evidence type="ECO:0000313" key="23">
    <source>
        <dbReference type="Proteomes" id="UP000565441"/>
    </source>
</evidence>
<evidence type="ECO:0000256" key="17">
    <source>
        <dbReference type="PIRSR" id="PIRSR601621-4"/>
    </source>
</evidence>
<evidence type="ECO:0000259" key="21">
    <source>
        <dbReference type="PROSITE" id="PS50873"/>
    </source>
</evidence>
<keyword evidence="8 15" id="KW-0106">Calcium</keyword>
<evidence type="ECO:0000313" key="22">
    <source>
        <dbReference type="EMBL" id="KAF5378509.1"/>
    </source>
</evidence>
<feature type="disulfide bond" evidence="17">
    <location>
        <begin position="25"/>
        <end position="37"/>
    </location>
</feature>
<comment type="subcellular location">
    <subcellularLocation>
        <location evidence="1">Secreted</location>
    </subcellularLocation>
</comment>
<dbReference type="PRINTS" id="PR00458">
    <property type="entry name" value="PEROXIDASE"/>
</dbReference>
<dbReference type="Proteomes" id="UP000565441">
    <property type="component" value="Unassembled WGS sequence"/>
</dbReference>
<evidence type="ECO:0000256" key="6">
    <source>
        <dbReference type="ARBA" id="ARBA00022723"/>
    </source>
</evidence>
<evidence type="ECO:0000256" key="16">
    <source>
        <dbReference type="PIRSR" id="PIRSR601621-3"/>
    </source>
</evidence>
<feature type="disulfide bond" evidence="17">
    <location>
        <begin position="36"/>
        <end position="307"/>
    </location>
</feature>
<dbReference type="InterPro" id="IPR019794">
    <property type="entry name" value="Peroxidases_AS"/>
</dbReference>
<dbReference type="EC" id="1.11.1.-" evidence="18"/>
<feature type="compositionally biased region" description="Basic residues" evidence="19">
    <location>
        <begin position="377"/>
        <end position="390"/>
    </location>
</feature>
<name>A0A8H5H8A9_9AGAR</name>
<dbReference type="Pfam" id="PF11895">
    <property type="entry name" value="Peroxidase_ext"/>
    <property type="match status" value="1"/>
</dbReference>
<keyword evidence="20" id="KW-1133">Transmembrane helix</keyword>
<evidence type="ECO:0000256" key="18">
    <source>
        <dbReference type="RuleBase" id="RU363051"/>
    </source>
</evidence>
<feature type="site" description="Transition state stabilizer" evidence="16">
    <location>
        <position position="65"/>
    </location>
</feature>
<keyword evidence="3" id="KW-0964">Secreted</keyword>
<evidence type="ECO:0000256" key="13">
    <source>
        <dbReference type="ARBA" id="ARBA00023324"/>
    </source>
</evidence>
<sequence>MFKLTIVLLSLAVFAAAAPAKVATCSGGRTTANAVCCKWFDVLDDIQANIFDGGECGEEAHEALRLAFHDAIGFSKKMFREGKFGRGGGADGSIMAHADIETAYHANAGLDDIVELQRPIAIRHGVSFGDFIQFAGAVSVANCPGAPRLEFLAGRSNFSLPAPDTLVPDPSQSVDVLLARMDDAGLSPTDLVDLLASHSISAQDHVDPTIAGAPFDSTPFDFDSNFFAETLLKGTLIPGNGLNVGQLESPIEGEFRLQSDAALARDPRTACEWQSFINDHARLQSKFRSSMSKMALIGQVRAFLTDCSDVIPVPAAAKKTTVTLPAGKTMQDIEAACDATPFPTLSTDPGPATSVPPVSSHLRYSKMSAAPAIHSAPRPHKSRNSRKRLPAPRPVLPERVTRRDSPNINPNFTHSDPIATLMLMQMIADTYEDSRNVWELNKNRERQEGDDPAMYGPINDAQKNIEDYLVSCRFLSRPAVHESEHMAAPVETVEVAKAVLPKSRTDRFLTWSKRKALQGKFRKKAVASTRILHILHKHLKLHTKCQSKPKLKPIPAVPPSLIRPARSALPRIVPSCKSRLRRMTSADTHALLETVEFYIAPELRIPGFRGVDHDDFKTLVWPKPAPRPDVNAQRKEEEEHKPKNVPAPFYISMIILFLLHLIMVSFIVGVILVALWTGFVALIGGVVGIFSFAAGLFISYPDEDDGP</sequence>
<dbReference type="PANTHER" id="PTHR31356">
    <property type="entry name" value="THYLAKOID LUMENAL 29 KDA PROTEIN, CHLOROPLASTIC-RELATED"/>
    <property type="match status" value="1"/>
</dbReference>
<feature type="binding site" description="axial binding residue" evidence="15">
    <location>
        <position position="198"/>
    </location>
    <ligand>
        <name>heme b</name>
        <dbReference type="ChEBI" id="CHEBI:60344"/>
    </ligand>
    <ligandPart>
        <name>Fe</name>
        <dbReference type="ChEBI" id="CHEBI:18248"/>
    </ligandPart>
</feature>
<evidence type="ECO:0000256" key="3">
    <source>
        <dbReference type="ARBA" id="ARBA00022525"/>
    </source>
</evidence>
<feature type="binding site" evidence="15">
    <location>
        <position position="89"/>
    </location>
    <ligand>
        <name>Ca(2+)</name>
        <dbReference type="ChEBI" id="CHEBI:29108"/>
        <label>1</label>
    </ligand>
</feature>
<dbReference type="GO" id="GO:0000302">
    <property type="term" value="P:response to reactive oxygen species"/>
    <property type="evidence" value="ECO:0007669"/>
    <property type="project" value="TreeGrafter"/>
</dbReference>
<dbReference type="PRINTS" id="PR00462">
    <property type="entry name" value="LIGNINASE"/>
</dbReference>
<dbReference type="InterPro" id="IPR010255">
    <property type="entry name" value="Haem_peroxidase_sf"/>
</dbReference>
<feature type="binding site" evidence="15">
    <location>
        <position position="218"/>
    </location>
    <ligand>
        <name>Ca(2+)</name>
        <dbReference type="ChEBI" id="CHEBI:29108"/>
        <label>2</label>
    </ligand>
</feature>
<feature type="disulfide bond" evidence="17">
    <location>
        <begin position="271"/>
        <end position="337"/>
    </location>
</feature>
<dbReference type="GO" id="GO:0005576">
    <property type="term" value="C:extracellular region"/>
    <property type="evidence" value="ECO:0007669"/>
    <property type="project" value="UniProtKB-SubCell"/>
</dbReference>
<evidence type="ECO:0000256" key="14">
    <source>
        <dbReference type="PIRSR" id="PIRSR601621-1"/>
    </source>
</evidence>
<evidence type="ECO:0000256" key="4">
    <source>
        <dbReference type="ARBA" id="ARBA00022559"/>
    </source>
</evidence>
<dbReference type="PROSITE" id="PS00435">
    <property type="entry name" value="PEROXIDASE_1"/>
    <property type="match status" value="1"/>
</dbReference>
<evidence type="ECO:0000256" key="5">
    <source>
        <dbReference type="ARBA" id="ARBA00022617"/>
    </source>
</evidence>
<dbReference type="InterPro" id="IPR001621">
    <property type="entry name" value="Ligninase"/>
</dbReference>
<dbReference type="PROSITE" id="PS50873">
    <property type="entry name" value="PEROXIDASE_4"/>
    <property type="match status" value="1"/>
</dbReference>
<protein>
    <recommendedName>
        <fullName evidence="18">Peroxidase</fullName>
        <ecNumber evidence="18">1.11.1.-</ecNumber>
    </recommendedName>
</protein>
<feature type="transmembrane region" description="Helical" evidence="20">
    <location>
        <begin position="649"/>
        <end position="672"/>
    </location>
</feature>
<feature type="binding site" evidence="15">
    <location>
        <position position="216"/>
    </location>
    <ligand>
        <name>Ca(2+)</name>
        <dbReference type="ChEBI" id="CHEBI:29108"/>
        <label>2</label>
    </ligand>
</feature>
<keyword evidence="5 15" id="KW-0349">Heme</keyword>
<keyword evidence="4 18" id="KW-0575">Peroxidase</keyword>
<feature type="signal peptide" evidence="18">
    <location>
        <begin position="1"/>
        <end position="17"/>
    </location>
</feature>
<keyword evidence="12" id="KW-0325">Glycoprotein</keyword>
<feature type="binding site" evidence="15">
    <location>
        <position position="93"/>
    </location>
    <ligand>
        <name>Ca(2+)</name>
        <dbReference type="ChEBI" id="CHEBI:29108"/>
        <label>1</label>
    </ligand>
</feature>
<keyword evidence="6 15" id="KW-0479">Metal-binding</keyword>
<dbReference type="GO" id="GO:0004601">
    <property type="term" value="F:peroxidase activity"/>
    <property type="evidence" value="ECO:0007669"/>
    <property type="project" value="UniProtKB-KW"/>
</dbReference>
<evidence type="ECO:0000256" key="11">
    <source>
        <dbReference type="ARBA" id="ARBA00023157"/>
    </source>
</evidence>
<gene>
    <name evidence="22" type="ORF">D9615_007179</name>
</gene>
<feature type="chain" id="PRO_5034757042" description="Peroxidase" evidence="18">
    <location>
        <begin position="18"/>
        <end position="707"/>
    </location>
</feature>
<feature type="binding site" evidence="15">
    <location>
        <position position="91"/>
    </location>
    <ligand>
        <name>Ca(2+)</name>
        <dbReference type="ChEBI" id="CHEBI:29108"/>
        <label>1</label>
    </ligand>
</feature>
<feature type="active site" description="Proton acceptor" evidence="14">
    <location>
        <position position="69"/>
    </location>
</feature>
<dbReference type="SUPFAM" id="SSF48113">
    <property type="entry name" value="Heme-dependent peroxidases"/>
    <property type="match status" value="1"/>
</dbReference>
<evidence type="ECO:0000256" key="2">
    <source>
        <dbReference type="ARBA" id="ARBA00006089"/>
    </source>
</evidence>
<keyword evidence="23" id="KW-1185">Reference proteome</keyword>
<comment type="caution">
    <text evidence="22">The sequence shown here is derived from an EMBL/GenBank/DDBJ whole genome shotgun (WGS) entry which is preliminary data.</text>
</comment>
<feature type="domain" description="Plant heme peroxidase family profile" evidence="21">
    <location>
        <begin position="126"/>
        <end position="341"/>
    </location>
</feature>
<comment type="cofactor">
    <cofactor evidence="15 18">
        <name>Ca(2+)</name>
        <dbReference type="ChEBI" id="CHEBI:29108"/>
    </cofactor>
    <text evidence="15 18">Binds 2 calcium ions per subunit.</text>
</comment>
<dbReference type="PANTHER" id="PTHR31356:SF66">
    <property type="entry name" value="CATALASE-PEROXIDASE"/>
    <property type="match status" value="1"/>
</dbReference>
<keyword evidence="10 15" id="KW-0408">Iron</keyword>
<dbReference type="InterPro" id="IPR044831">
    <property type="entry name" value="Ccp1-like"/>
</dbReference>
<evidence type="ECO:0000256" key="12">
    <source>
        <dbReference type="ARBA" id="ARBA00023180"/>
    </source>
</evidence>
<feature type="region of interest" description="Disordered" evidence="19">
    <location>
        <begin position="369"/>
        <end position="413"/>
    </location>
</feature>
<dbReference type="InterPro" id="IPR002016">
    <property type="entry name" value="Haem_peroxidase"/>
</dbReference>
<dbReference type="Gene3D" id="1.10.420.10">
    <property type="entry name" value="Peroxidase, domain 2"/>
    <property type="match status" value="1"/>
</dbReference>
<keyword evidence="7 18" id="KW-0732">Signal</keyword>
<dbReference type="Pfam" id="PF00141">
    <property type="entry name" value="peroxidase"/>
    <property type="match status" value="1"/>
</dbReference>
<comment type="similarity">
    <text evidence="2 18">Belongs to the peroxidase family. Ligninase subfamily.</text>
</comment>
<dbReference type="InterPro" id="IPR024589">
    <property type="entry name" value="Ligninase_C"/>
</dbReference>
<dbReference type="CDD" id="cd00692">
    <property type="entry name" value="ligninase"/>
    <property type="match status" value="1"/>
</dbReference>
<accession>A0A8H5H8A9</accession>
<reference evidence="22 23" key="1">
    <citation type="journal article" date="2020" name="ISME J.">
        <title>Uncovering the hidden diversity of litter-decomposition mechanisms in mushroom-forming fungi.</title>
        <authorList>
            <person name="Floudas D."/>
            <person name="Bentzer J."/>
            <person name="Ahren D."/>
            <person name="Johansson T."/>
            <person name="Persson P."/>
            <person name="Tunlid A."/>
        </authorList>
    </citation>
    <scope>NUCLEOTIDE SEQUENCE [LARGE SCALE GENOMIC DNA]</scope>
    <source>
        <strain evidence="22 23">CBS 661.87</strain>
    </source>
</reference>
<dbReference type="PROSITE" id="PS00436">
    <property type="entry name" value="PEROXIDASE_2"/>
    <property type="match status" value="1"/>
</dbReference>
<keyword evidence="20" id="KW-0472">Membrane</keyword>
<dbReference type="GO" id="GO:0046872">
    <property type="term" value="F:metal ion binding"/>
    <property type="evidence" value="ECO:0007669"/>
    <property type="project" value="UniProtKB-UniRule"/>
</dbReference>
<dbReference type="AlphaFoldDB" id="A0A8H5H8A9"/>
<evidence type="ECO:0000256" key="9">
    <source>
        <dbReference type="ARBA" id="ARBA00023002"/>
    </source>
</evidence>
<keyword evidence="13" id="KW-0376">Hydrogen peroxide</keyword>
<feature type="binding site" evidence="15">
    <location>
        <position position="223"/>
    </location>
    <ligand>
        <name>Ca(2+)</name>
        <dbReference type="ChEBI" id="CHEBI:29108"/>
        <label>2</label>
    </ligand>
</feature>
<keyword evidence="9 18" id="KW-0560">Oxidoreductase</keyword>